<dbReference type="Pfam" id="PF01300">
    <property type="entry name" value="Sua5_yciO_yrdC"/>
    <property type="match status" value="1"/>
</dbReference>
<name>A0A0F5MQ38_9RICK</name>
<dbReference type="PANTHER" id="PTHR17490:SF16">
    <property type="entry name" value="THREONYLCARBAMOYL-AMP SYNTHASE"/>
    <property type="match status" value="1"/>
</dbReference>
<dbReference type="GO" id="GO:0061710">
    <property type="term" value="F:L-threonylcarbamoyladenylate synthase"/>
    <property type="evidence" value="ECO:0007669"/>
    <property type="project" value="UniProtKB-EC"/>
</dbReference>
<feature type="domain" description="YrdC-like" evidence="12">
    <location>
        <begin position="1"/>
        <end position="178"/>
    </location>
</feature>
<dbReference type="GO" id="GO:0000049">
    <property type="term" value="F:tRNA binding"/>
    <property type="evidence" value="ECO:0007669"/>
    <property type="project" value="TreeGrafter"/>
</dbReference>
<keyword evidence="7 13" id="KW-0548">Nucleotidyltransferase</keyword>
<reference evidence="13 14" key="1">
    <citation type="submission" date="2015-02" db="EMBL/GenBank/DDBJ databases">
        <title>Single cell genomics of a rare environmental alphaproteobacterium provides unique insights into Rickettsiaceae evolution.</title>
        <authorList>
            <person name="Martijn J."/>
            <person name="Schulz F."/>
            <person name="Zaremba-Niedzwiedzka K."/>
            <person name="Viklund J."/>
            <person name="Stepanauskas R."/>
            <person name="Andersson S.G.E."/>
            <person name="Horn M."/>
            <person name="Guy L."/>
            <person name="Ettema T.J.G."/>
        </authorList>
    </citation>
    <scope>NUCLEOTIDE SEQUENCE [LARGE SCALE GENOMIC DNA]</scope>
    <source>
        <strain evidence="13 14">SCGC AAA041-L04</strain>
    </source>
</reference>
<dbReference type="AlphaFoldDB" id="A0A0F5MQ38"/>
<dbReference type="NCBIfam" id="TIGR00057">
    <property type="entry name" value="L-threonylcarbamoyladenylate synthase"/>
    <property type="match status" value="1"/>
</dbReference>
<evidence type="ECO:0000256" key="10">
    <source>
        <dbReference type="ARBA" id="ARBA00029774"/>
    </source>
</evidence>
<gene>
    <name evidence="13" type="primary">ywlC</name>
    <name evidence="13" type="ORF">SZ25_00007</name>
</gene>
<keyword evidence="4" id="KW-0963">Cytoplasm</keyword>
<keyword evidence="5 13" id="KW-0808">Transferase</keyword>
<dbReference type="Gene3D" id="3.90.870.10">
    <property type="entry name" value="DHBP synthase"/>
    <property type="match status" value="1"/>
</dbReference>
<evidence type="ECO:0000256" key="2">
    <source>
        <dbReference type="ARBA" id="ARBA00007663"/>
    </source>
</evidence>
<dbReference type="SUPFAM" id="SSF55821">
    <property type="entry name" value="YrdC/RibB"/>
    <property type="match status" value="1"/>
</dbReference>
<organism evidence="13 14">
    <name type="scientific">Candidatus Arcanibacter lacustris</name>
    <dbReference type="NCBI Taxonomy" id="1607817"/>
    <lineage>
        <taxon>Bacteria</taxon>
        <taxon>Pseudomonadati</taxon>
        <taxon>Pseudomonadota</taxon>
        <taxon>Alphaproteobacteria</taxon>
        <taxon>Rickettsiales</taxon>
        <taxon>Candidatus Arcanibacter</taxon>
    </lineage>
</organism>
<evidence type="ECO:0000256" key="9">
    <source>
        <dbReference type="ARBA" id="ARBA00022840"/>
    </source>
</evidence>
<proteinExistence type="inferred from homology"/>
<evidence type="ECO:0000256" key="11">
    <source>
        <dbReference type="ARBA" id="ARBA00048366"/>
    </source>
</evidence>
<dbReference type="InterPro" id="IPR006070">
    <property type="entry name" value="Sua5-like_dom"/>
</dbReference>
<dbReference type="InterPro" id="IPR017945">
    <property type="entry name" value="DHBP_synth_RibB-like_a/b_dom"/>
</dbReference>
<comment type="caution">
    <text evidence="13">The sequence shown here is derived from an EMBL/GenBank/DDBJ whole genome shotgun (WGS) entry which is preliminary data.</text>
</comment>
<dbReference type="GO" id="GO:0005737">
    <property type="term" value="C:cytoplasm"/>
    <property type="evidence" value="ECO:0007669"/>
    <property type="project" value="UniProtKB-SubCell"/>
</dbReference>
<dbReference type="PANTHER" id="PTHR17490">
    <property type="entry name" value="SUA5"/>
    <property type="match status" value="1"/>
</dbReference>
<dbReference type="EC" id="2.7.7.87" evidence="3"/>
<sequence length="178" mass="19262">MDQIKNIIKNNGIVIFPTDTVLALACSPYSDEAIDKIYQIKQRERNKPLALLVSSIEQLEQIAILNEVGHKLLSEHSAGSITLICKLKPDVKFSCAAENNTIGVRITTHPVAISIINAINSPIVATSVNLSGEESITDSALIPEIIRKQVDYVAEGKSDSARPSKIFDISGGDAVLLR</sequence>
<evidence type="ECO:0000256" key="7">
    <source>
        <dbReference type="ARBA" id="ARBA00022695"/>
    </source>
</evidence>
<dbReference type="GO" id="GO:0008033">
    <property type="term" value="P:tRNA processing"/>
    <property type="evidence" value="ECO:0007669"/>
    <property type="project" value="UniProtKB-KW"/>
</dbReference>
<keyword evidence="8" id="KW-0547">Nucleotide-binding</keyword>
<keyword evidence="9" id="KW-0067">ATP-binding</keyword>
<evidence type="ECO:0000256" key="4">
    <source>
        <dbReference type="ARBA" id="ARBA00022490"/>
    </source>
</evidence>
<dbReference type="GO" id="GO:0006450">
    <property type="term" value="P:regulation of translational fidelity"/>
    <property type="evidence" value="ECO:0007669"/>
    <property type="project" value="TreeGrafter"/>
</dbReference>
<evidence type="ECO:0000256" key="5">
    <source>
        <dbReference type="ARBA" id="ARBA00022679"/>
    </source>
</evidence>
<evidence type="ECO:0000256" key="3">
    <source>
        <dbReference type="ARBA" id="ARBA00012584"/>
    </source>
</evidence>
<comment type="catalytic activity">
    <reaction evidence="11">
        <text>L-threonine + hydrogencarbonate + ATP = L-threonylcarbamoyladenylate + diphosphate + H2O</text>
        <dbReference type="Rhea" id="RHEA:36407"/>
        <dbReference type="ChEBI" id="CHEBI:15377"/>
        <dbReference type="ChEBI" id="CHEBI:17544"/>
        <dbReference type="ChEBI" id="CHEBI:30616"/>
        <dbReference type="ChEBI" id="CHEBI:33019"/>
        <dbReference type="ChEBI" id="CHEBI:57926"/>
        <dbReference type="ChEBI" id="CHEBI:73682"/>
        <dbReference type="EC" id="2.7.7.87"/>
    </reaction>
</comment>
<comment type="similarity">
    <text evidence="2">Belongs to the SUA5 family.</text>
</comment>
<evidence type="ECO:0000256" key="8">
    <source>
        <dbReference type="ARBA" id="ARBA00022741"/>
    </source>
</evidence>
<evidence type="ECO:0000256" key="6">
    <source>
        <dbReference type="ARBA" id="ARBA00022694"/>
    </source>
</evidence>
<dbReference type="GO" id="GO:0005524">
    <property type="term" value="F:ATP binding"/>
    <property type="evidence" value="ECO:0007669"/>
    <property type="project" value="UniProtKB-KW"/>
</dbReference>
<dbReference type="GO" id="GO:0003725">
    <property type="term" value="F:double-stranded RNA binding"/>
    <property type="evidence" value="ECO:0007669"/>
    <property type="project" value="InterPro"/>
</dbReference>
<dbReference type="EMBL" id="JYHA01000004">
    <property type="protein sequence ID" value="KKB96890.1"/>
    <property type="molecule type" value="Genomic_DNA"/>
</dbReference>
<dbReference type="Proteomes" id="UP000033358">
    <property type="component" value="Unassembled WGS sequence"/>
</dbReference>
<keyword evidence="14" id="KW-1185">Reference proteome</keyword>
<accession>A0A0F5MQ38</accession>
<keyword evidence="6" id="KW-0819">tRNA processing</keyword>
<dbReference type="PROSITE" id="PS51163">
    <property type="entry name" value="YRDC"/>
    <property type="match status" value="1"/>
</dbReference>
<comment type="subcellular location">
    <subcellularLocation>
        <location evidence="1">Cytoplasm</location>
    </subcellularLocation>
</comment>
<evidence type="ECO:0000313" key="13">
    <source>
        <dbReference type="EMBL" id="KKB96890.1"/>
    </source>
</evidence>
<protein>
    <recommendedName>
        <fullName evidence="10">L-threonylcarbamoyladenylate synthase</fullName>
        <ecNumber evidence="3">2.7.7.87</ecNumber>
    </recommendedName>
    <alternativeName>
        <fullName evidence="10">L-threonylcarbamoyladenylate synthase</fullName>
    </alternativeName>
</protein>
<evidence type="ECO:0000313" key="14">
    <source>
        <dbReference type="Proteomes" id="UP000033358"/>
    </source>
</evidence>
<dbReference type="InterPro" id="IPR050156">
    <property type="entry name" value="TC-AMP_synthase_SUA5"/>
</dbReference>
<evidence type="ECO:0000256" key="1">
    <source>
        <dbReference type="ARBA" id="ARBA00004496"/>
    </source>
</evidence>
<evidence type="ECO:0000259" key="12">
    <source>
        <dbReference type="PROSITE" id="PS51163"/>
    </source>
</evidence>